<protein>
    <recommendedName>
        <fullName evidence="4">Collagen triple helix repeat protein</fullName>
    </recommendedName>
</protein>
<comment type="caution">
    <text evidence="2">The sequence shown here is derived from an EMBL/GenBank/DDBJ whole genome shotgun (WGS) entry which is preliminary data.</text>
</comment>
<gene>
    <name evidence="2" type="ORF">IQ26_06457</name>
</gene>
<proteinExistence type="predicted"/>
<organism evidence="2 3">
    <name type="scientific">Mesorhizobium tianshanense</name>
    <dbReference type="NCBI Taxonomy" id="39844"/>
    <lineage>
        <taxon>Bacteria</taxon>
        <taxon>Pseudomonadati</taxon>
        <taxon>Pseudomonadota</taxon>
        <taxon>Alphaproteobacteria</taxon>
        <taxon>Hyphomicrobiales</taxon>
        <taxon>Phyllobacteriaceae</taxon>
        <taxon>Mesorhizobium</taxon>
    </lineage>
</organism>
<reference evidence="2 3" key="1">
    <citation type="journal article" date="2015" name="Stand. Genomic Sci.">
        <title>Genomic Encyclopedia of Bacterial and Archaeal Type Strains, Phase III: the genomes of soil and plant-associated and newly described type strains.</title>
        <authorList>
            <person name="Whitman W.B."/>
            <person name="Woyke T."/>
            <person name="Klenk H.P."/>
            <person name="Zhou Y."/>
            <person name="Lilburn T.G."/>
            <person name="Beck B.J."/>
            <person name="De Vos P."/>
            <person name="Vandamme P."/>
            <person name="Eisen J.A."/>
            <person name="Garrity G."/>
            <person name="Hugenholtz P."/>
            <person name="Kyrpides N.C."/>
        </authorList>
    </citation>
    <scope>NUCLEOTIDE SEQUENCE [LARGE SCALE GENOMIC DNA]</scope>
    <source>
        <strain evidence="2 3">CGMCC 1.2546</strain>
    </source>
</reference>
<evidence type="ECO:0000313" key="3">
    <source>
        <dbReference type="Proteomes" id="UP000317122"/>
    </source>
</evidence>
<sequence length="184" mass="19096">MLLASLLTAPAIRQPGLRVAICLTALTFILTVCPYRVAHHGLSLTLGSQAAWAKDGGQGNSGNSGNSGNAGNSGNSGTAGSSGNAGDPNSAGNASKDKAKSSEDNPPQSPVTAVNPKSKPKLYINTTTGDRIEVRGSSLGVVHSNGLSERIDDGHYEMRDAKGRTIIRRVATRSDRSRLLDMIE</sequence>
<dbReference type="RefSeq" id="WP_145722413.1">
    <property type="nucleotide sequence ID" value="NZ_BSPF01000002.1"/>
</dbReference>
<name>A0A562MTH6_9HYPH</name>
<dbReference type="EMBL" id="VLKT01000060">
    <property type="protein sequence ID" value="TWI23150.1"/>
    <property type="molecule type" value="Genomic_DNA"/>
</dbReference>
<evidence type="ECO:0008006" key="4">
    <source>
        <dbReference type="Google" id="ProtNLM"/>
    </source>
</evidence>
<dbReference type="AlphaFoldDB" id="A0A562MTH6"/>
<evidence type="ECO:0000256" key="1">
    <source>
        <dbReference type="SAM" id="MobiDB-lite"/>
    </source>
</evidence>
<dbReference type="OrthoDB" id="8420605at2"/>
<feature type="compositionally biased region" description="Low complexity" evidence="1">
    <location>
        <begin position="63"/>
        <end position="86"/>
    </location>
</feature>
<keyword evidence="3" id="KW-1185">Reference proteome</keyword>
<evidence type="ECO:0000313" key="2">
    <source>
        <dbReference type="EMBL" id="TWI23150.1"/>
    </source>
</evidence>
<dbReference type="Proteomes" id="UP000317122">
    <property type="component" value="Unassembled WGS sequence"/>
</dbReference>
<feature type="region of interest" description="Disordered" evidence="1">
    <location>
        <begin position="54"/>
        <end position="122"/>
    </location>
</feature>
<accession>A0A562MTH6</accession>